<evidence type="ECO:0000313" key="2">
    <source>
        <dbReference type="Proteomes" id="UP000294662"/>
    </source>
</evidence>
<comment type="caution">
    <text evidence="1">The sequence shown here is derived from an EMBL/GenBank/DDBJ whole genome shotgun (WGS) entry which is preliminary data.</text>
</comment>
<dbReference type="InterPro" id="IPR049591">
    <property type="entry name" value="CE4_u4-like"/>
</dbReference>
<gene>
    <name evidence="1" type="ORF">E1B25_08670</name>
</gene>
<dbReference type="GO" id="GO:0005975">
    <property type="term" value="P:carbohydrate metabolic process"/>
    <property type="evidence" value="ECO:0007669"/>
    <property type="project" value="InterPro"/>
</dbReference>
<sequence length="255" mass="27858">MTWDWSPLDRELDRWQQAGLTLPLWWRDDDATAPSQALGELAALAEAVDLPVHLAVIPANAEPALAEAIKADPRLIPVVHGWAHQNHAPEGAKKAEFGAHRPLPVLAKEARDGRARLQALFGPALRPMFVPPWNRIAPELLPALPGLGYAMISTFTPRKSALAAPGLVQVNTHLDPINWHGSRSLADPQALIAQLAAQLGDRREGHTDKSEPYGLLTHHLAHDAAIWDFTRALLTRLRAGPVTPWIAAPQTKDTE</sequence>
<accession>A0A4R5EVQ7</accession>
<dbReference type="EMBL" id="SMFP01000004">
    <property type="protein sequence ID" value="TDE39069.1"/>
    <property type="molecule type" value="Genomic_DNA"/>
</dbReference>
<proteinExistence type="predicted"/>
<dbReference type="SUPFAM" id="SSF88713">
    <property type="entry name" value="Glycoside hydrolase/deacetylase"/>
    <property type="match status" value="1"/>
</dbReference>
<reference evidence="1 2" key="1">
    <citation type="submission" date="2019-03" db="EMBL/GenBank/DDBJ databases">
        <authorList>
            <person name="Zhang S."/>
        </authorList>
    </citation>
    <scope>NUCLEOTIDE SEQUENCE [LARGE SCALE GENOMIC DNA]</scope>
    <source>
        <strain evidence="1 2">S4J41</strain>
    </source>
</reference>
<dbReference type="RefSeq" id="WP_132828421.1">
    <property type="nucleotide sequence ID" value="NZ_SMFP01000004.1"/>
</dbReference>
<name>A0A4R5EVQ7_9RHOB</name>
<keyword evidence="2" id="KW-1185">Reference proteome</keyword>
<protein>
    <submittedName>
        <fullName evidence="1">Polysaccharide deacetylase</fullName>
    </submittedName>
</protein>
<dbReference type="Gene3D" id="3.20.20.370">
    <property type="entry name" value="Glycoside hydrolase/deacetylase"/>
    <property type="match status" value="1"/>
</dbReference>
<dbReference type="AlphaFoldDB" id="A0A4R5EVQ7"/>
<organism evidence="1 2">
    <name type="scientific">Antarcticimicrobium sediminis</name>
    <dbReference type="NCBI Taxonomy" id="2546227"/>
    <lineage>
        <taxon>Bacteria</taxon>
        <taxon>Pseudomonadati</taxon>
        <taxon>Pseudomonadota</taxon>
        <taxon>Alphaproteobacteria</taxon>
        <taxon>Rhodobacterales</taxon>
        <taxon>Paracoccaceae</taxon>
        <taxon>Antarcticimicrobium</taxon>
    </lineage>
</organism>
<evidence type="ECO:0000313" key="1">
    <source>
        <dbReference type="EMBL" id="TDE39069.1"/>
    </source>
</evidence>
<dbReference type="OrthoDB" id="6086702at2"/>
<dbReference type="Proteomes" id="UP000294662">
    <property type="component" value="Unassembled WGS sequence"/>
</dbReference>
<dbReference type="InterPro" id="IPR011330">
    <property type="entry name" value="Glyco_hydro/deAcase_b/a-brl"/>
</dbReference>
<dbReference type="CDD" id="cd10928">
    <property type="entry name" value="CE4_u4"/>
    <property type="match status" value="1"/>
</dbReference>